<dbReference type="GO" id="GO:0046306">
    <property type="term" value="P:alkanesulfonate catabolic process"/>
    <property type="evidence" value="ECO:0007669"/>
    <property type="project" value="TreeGrafter"/>
</dbReference>
<dbReference type="NCBIfam" id="TIGR03619">
    <property type="entry name" value="F420_Rv2161c"/>
    <property type="match status" value="1"/>
</dbReference>
<proteinExistence type="predicted"/>
<gene>
    <name evidence="6" type="ORF">SAMN05216377_11156</name>
</gene>
<evidence type="ECO:0000256" key="1">
    <source>
        <dbReference type="ARBA" id="ARBA00022630"/>
    </source>
</evidence>
<dbReference type="Gene3D" id="3.20.20.30">
    <property type="entry name" value="Luciferase-like domain"/>
    <property type="match status" value="1"/>
</dbReference>
<dbReference type="InterPro" id="IPR011251">
    <property type="entry name" value="Luciferase-like_dom"/>
</dbReference>
<evidence type="ECO:0000259" key="5">
    <source>
        <dbReference type="Pfam" id="PF00296"/>
    </source>
</evidence>
<sequence>MDVGCLVPFGDSADLARFVPRVATGVEERGFGSLWLGEHTHLPVDTRYPDAGDKALPERYRRFPDPWAVLAASAPLTRRIRLGTLIALVAEHMPLALAKAIATVDRLSGGRVELGVGYGWNPLEMVNNGIEPRRRRVHLRENIAAMQKLWTGDAAAFDGEVVRFTESWSLPAPVQPGGPKIHLGCSPSERNLADLVATADGFFPHRGLLSSDCTADIARVRDTVAAAGRDPGSVEIGIAYSGTSWGRADLEKFTRRLPPVDELQSLRELGVARVVCSIPAGPGDLFERSLDAWRERADHAGVLGSPDPVTA</sequence>
<evidence type="ECO:0000313" key="6">
    <source>
        <dbReference type="EMBL" id="SDG35673.1"/>
    </source>
</evidence>
<dbReference type="OrthoDB" id="3206024at2"/>
<name>A0A1G7TK11_PSEOR</name>
<keyword evidence="1" id="KW-0285">Flavoprotein</keyword>
<keyword evidence="3" id="KW-0560">Oxidoreductase</keyword>
<keyword evidence="4" id="KW-0503">Monooxygenase</keyword>
<dbReference type="InterPro" id="IPR050172">
    <property type="entry name" value="SsuD_RutA_monooxygenase"/>
</dbReference>
<dbReference type="EMBL" id="FNBE01000011">
    <property type="protein sequence ID" value="SDG35673.1"/>
    <property type="molecule type" value="Genomic_DNA"/>
</dbReference>
<keyword evidence="2" id="KW-0288">FMN</keyword>
<dbReference type="Pfam" id="PF00296">
    <property type="entry name" value="Bac_luciferase"/>
    <property type="match status" value="1"/>
</dbReference>
<evidence type="ECO:0000256" key="3">
    <source>
        <dbReference type="ARBA" id="ARBA00023002"/>
    </source>
</evidence>
<organism evidence="6 7">
    <name type="scientific">Pseudonocardia oroxyli</name>
    <dbReference type="NCBI Taxonomy" id="366584"/>
    <lineage>
        <taxon>Bacteria</taxon>
        <taxon>Bacillati</taxon>
        <taxon>Actinomycetota</taxon>
        <taxon>Actinomycetes</taxon>
        <taxon>Pseudonocardiales</taxon>
        <taxon>Pseudonocardiaceae</taxon>
        <taxon>Pseudonocardia</taxon>
    </lineage>
</organism>
<dbReference type="AlphaFoldDB" id="A0A1G7TK11"/>
<evidence type="ECO:0000256" key="4">
    <source>
        <dbReference type="ARBA" id="ARBA00023033"/>
    </source>
</evidence>
<dbReference type="SUPFAM" id="SSF51679">
    <property type="entry name" value="Bacterial luciferase-like"/>
    <property type="match status" value="1"/>
</dbReference>
<dbReference type="STRING" id="366584.SAMN05216377_11156"/>
<dbReference type="RefSeq" id="WP_093085877.1">
    <property type="nucleotide sequence ID" value="NZ_FNBE01000011.1"/>
</dbReference>
<dbReference type="PANTHER" id="PTHR42847:SF4">
    <property type="entry name" value="ALKANESULFONATE MONOOXYGENASE-RELATED"/>
    <property type="match status" value="1"/>
</dbReference>
<evidence type="ECO:0000256" key="2">
    <source>
        <dbReference type="ARBA" id="ARBA00022643"/>
    </source>
</evidence>
<evidence type="ECO:0000313" key="7">
    <source>
        <dbReference type="Proteomes" id="UP000198967"/>
    </source>
</evidence>
<keyword evidence="7" id="KW-1185">Reference proteome</keyword>
<reference evidence="6 7" key="1">
    <citation type="submission" date="2016-10" db="EMBL/GenBank/DDBJ databases">
        <authorList>
            <person name="de Groot N.N."/>
        </authorList>
    </citation>
    <scope>NUCLEOTIDE SEQUENCE [LARGE SCALE GENOMIC DNA]</scope>
    <source>
        <strain evidence="6 7">CGMCC 4.3143</strain>
    </source>
</reference>
<dbReference type="InterPro" id="IPR019921">
    <property type="entry name" value="Lucif-like_OxRdtase_Rv2161c"/>
</dbReference>
<dbReference type="PANTHER" id="PTHR42847">
    <property type="entry name" value="ALKANESULFONATE MONOOXYGENASE"/>
    <property type="match status" value="1"/>
</dbReference>
<dbReference type="Proteomes" id="UP000198967">
    <property type="component" value="Unassembled WGS sequence"/>
</dbReference>
<protein>
    <submittedName>
        <fullName evidence="6">Probable F420-dependent oxidoreductase, Rv2161c family</fullName>
    </submittedName>
</protein>
<dbReference type="InterPro" id="IPR036661">
    <property type="entry name" value="Luciferase-like_sf"/>
</dbReference>
<feature type="domain" description="Luciferase-like" evidence="5">
    <location>
        <begin position="16"/>
        <end position="239"/>
    </location>
</feature>
<dbReference type="GO" id="GO:0008726">
    <property type="term" value="F:alkanesulfonate monooxygenase activity"/>
    <property type="evidence" value="ECO:0007669"/>
    <property type="project" value="TreeGrafter"/>
</dbReference>
<accession>A0A1G7TK11</accession>